<dbReference type="SUPFAM" id="SSF56436">
    <property type="entry name" value="C-type lectin-like"/>
    <property type="match status" value="1"/>
</dbReference>
<evidence type="ECO:0000313" key="6">
    <source>
        <dbReference type="Proteomes" id="UP000189705"/>
    </source>
</evidence>
<dbReference type="RefSeq" id="XP_025067890.1">
    <property type="nucleotide sequence ID" value="XM_025212105.1"/>
</dbReference>
<dbReference type="InterPro" id="IPR001304">
    <property type="entry name" value="C-type_lectin-like"/>
</dbReference>
<dbReference type="SMART" id="SM00034">
    <property type="entry name" value="CLECT"/>
    <property type="match status" value="1"/>
</dbReference>
<dbReference type="GeneID" id="112551375"/>
<evidence type="ECO:0000256" key="2">
    <source>
        <dbReference type="ARBA" id="ARBA00022734"/>
    </source>
</evidence>
<dbReference type="GO" id="GO:0071226">
    <property type="term" value="P:cellular response to molecule of fungal origin"/>
    <property type="evidence" value="ECO:0007669"/>
    <property type="project" value="InterPro"/>
</dbReference>
<dbReference type="InterPro" id="IPR016187">
    <property type="entry name" value="CTDL_fold"/>
</dbReference>
<evidence type="ECO:0000256" key="1">
    <source>
        <dbReference type="ARBA" id="ARBA00004167"/>
    </source>
</evidence>
<organism evidence="6 7">
    <name type="scientific">Alligator sinensis</name>
    <name type="common">Chinese alligator</name>
    <dbReference type="NCBI Taxonomy" id="38654"/>
    <lineage>
        <taxon>Eukaryota</taxon>
        <taxon>Metazoa</taxon>
        <taxon>Chordata</taxon>
        <taxon>Craniata</taxon>
        <taxon>Vertebrata</taxon>
        <taxon>Euteleostomi</taxon>
        <taxon>Archelosauria</taxon>
        <taxon>Archosauria</taxon>
        <taxon>Crocodylia</taxon>
        <taxon>Alligatoridae</taxon>
        <taxon>Alligatorinae</taxon>
        <taxon>Alligator</taxon>
    </lineage>
</organism>
<dbReference type="InterPro" id="IPR033992">
    <property type="entry name" value="NKR-like_CTLD"/>
</dbReference>
<feature type="domain" description="C-type lectin" evidence="5">
    <location>
        <begin position="154"/>
        <end position="277"/>
    </location>
</feature>
<dbReference type="Gene3D" id="3.10.100.10">
    <property type="entry name" value="Mannose-Binding Protein A, subunit A"/>
    <property type="match status" value="1"/>
</dbReference>
<dbReference type="Pfam" id="PF00059">
    <property type="entry name" value="Lectin_C"/>
    <property type="match status" value="1"/>
</dbReference>
<protein>
    <submittedName>
        <fullName evidence="7">C-type lectin domain family 7 member A-like</fullName>
    </submittedName>
</protein>
<dbReference type="InParanoid" id="A0A3Q0HBS8"/>
<accession>A0A3Q0HBS8</accession>
<dbReference type="InterPro" id="IPR042808">
    <property type="entry name" value="CLEC7A"/>
</dbReference>
<feature type="region of interest" description="Disordered" evidence="3">
    <location>
        <begin position="106"/>
        <end position="139"/>
    </location>
</feature>
<proteinExistence type="predicted"/>
<dbReference type="Proteomes" id="UP000189705">
    <property type="component" value="Unplaced"/>
</dbReference>
<dbReference type="AlphaFoldDB" id="A0A3Q0HBS8"/>
<sequence length="289" mass="32298">MSEHAVTYLDVKFDRSKRKKPGKKAIQDDMTTYSELKFQNLPEQERSTRAQETEGRGTGDSPSPRRRNKDPSATPLRWQLATLVLGILCLILLTATAVLGYNVCQPGTEQESPVKEGEQRTSQPTSYQKPSLQGTSIMQPQDTGEKCAALWTAKQDKSYLFAPQRGTWEQCNSSCASQSAELLKIESKKELSFLTTRSFEYAEDRGSSLYYYPFWIGLLFDSRKAKWVWADDSALSSGLFVLSVPSPQNYPGGACAYLQGDKVKPGGCGENQFCICKKKKEAQIKNKVD</sequence>
<dbReference type="InterPro" id="IPR016186">
    <property type="entry name" value="C-type_lectin-like/link_sf"/>
</dbReference>
<dbReference type="GO" id="GO:0016020">
    <property type="term" value="C:membrane"/>
    <property type="evidence" value="ECO:0007669"/>
    <property type="project" value="UniProtKB-SubCell"/>
</dbReference>
<dbReference type="KEGG" id="asn:112551375"/>
<dbReference type="PANTHER" id="PTHR47218">
    <property type="entry name" value="C-TYPE LECTIN DOMAIN FAMILY 7 MEMBER A"/>
    <property type="match status" value="1"/>
</dbReference>
<gene>
    <name evidence="7" type="primary">LOC112551375</name>
</gene>
<name>A0A3Q0HBS8_ALLSI</name>
<dbReference type="PANTHER" id="PTHR47218:SF2">
    <property type="entry name" value="C-TYPE LECTIN DOMAIN-CONTAINING PROTEIN"/>
    <property type="match status" value="1"/>
</dbReference>
<evidence type="ECO:0000256" key="4">
    <source>
        <dbReference type="SAM" id="Phobius"/>
    </source>
</evidence>
<keyword evidence="6" id="KW-1185">Reference proteome</keyword>
<evidence type="ECO:0000256" key="3">
    <source>
        <dbReference type="SAM" id="MobiDB-lite"/>
    </source>
</evidence>
<comment type="subcellular location">
    <subcellularLocation>
        <location evidence="1">Membrane</location>
        <topology evidence="1">Single-pass membrane protein</topology>
    </subcellularLocation>
</comment>
<evidence type="ECO:0000259" key="5">
    <source>
        <dbReference type="PROSITE" id="PS50041"/>
    </source>
</evidence>
<evidence type="ECO:0000313" key="7">
    <source>
        <dbReference type="RefSeq" id="XP_025067890.1"/>
    </source>
</evidence>
<reference evidence="7" key="1">
    <citation type="submission" date="2025-08" db="UniProtKB">
        <authorList>
            <consortium name="RefSeq"/>
        </authorList>
    </citation>
    <scope>IDENTIFICATION</scope>
</reference>
<keyword evidence="4" id="KW-1133">Transmembrane helix</keyword>
<feature type="compositionally biased region" description="Polar residues" evidence="3">
    <location>
        <begin position="120"/>
        <end position="139"/>
    </location>
</feature>
<feature type="region of interest" description="Disordered" evidence="3">
    <location>
        <begin position="15"/>
        <end position="72"/>
    </location>
</feature>
<feature type="compositionally biased region" description="Basic and acidic residues" evidence="3">
    <location>
        <begin position="43"/>
        <end position="57"/>
    </location>
</feature>
<dbReference type="GO" id="GO:0001872">
    <property type="term" value="F:(1-&gt;3)-beta-D-glucan binding"/>
    <property type="evidence" value="ECO:0007669"/>
    <property type="project" value="InterPro"/>
</dbReference>
<keyword evidence="4" id="KW-0472">Membrane</keyword>
<feature type="transmembrane region" description="Helical" evidence="4">
    <location>
        <begin position="76"/>
        <end position="101"/>
    </location>
</feature>
<keyword evidence="4" id="KW-0812">Transmembrane</keyword>
<dbReference type="PROSITE" id="PS50041">
    <property type="entry name" value="C_TYPE_LECTIN_2"/>
    <property type="match status" value="1"/>
</dbReference>
<dbReference type="CDD" id="cd03593">
    <property type="entry name" value="CLECT_NK_receptors_like"/>
    <property type="match status" value="1"/>
</dbReference>
<keyword evidence="2" id="KW-0430">Lectin</keyword>